<dbReference type="HAMAP" id="MF_01161">
    <property type="entry name" value="tRNA_Ile_lys_synt"/>
    <property type="match status" value="1"/>
</dbReference>
<dbReference type="GO" id="GO:0005524">
    <property type="term" value="F:ATP binding"/>
    <property type="evidence" value="ECO:0007669"/>
    <property type="project" value="UniProtKB-UniRule"/>
</dbReference>
<keyword evidence="2 8" id="KW-0963">Cytoplasm</keyword>
<comment type="subcellular location">
    <subcellularLocation>
        <location evidence="1 8">Cytoplasm</location>
    </subcellularLocation>
</comment>
<comment type="domain">
    <text evidence="8">The N-terminal region contains the highly conserved SGGXDS motif, predicted to be a P-loop motif involved in ATP binding.</text>
</comment>
<evidence type="ECO:0000256" key="3">
    <source>
        <dbReference type="ARBA" id="ARBA00022598"/>
    </source>
</evidence>
<dbReference type="SUPFAM" id="SSF56037">
    <property type="entry name" value="PheT/TilS domain"/>
    <property type="match status" value="1"/>
</dbReference>
<evidence type="ECO:0000313" key="11">
    <source>
        <dbReference type="EMBL" id="MCC2163385.1"/>
    </source>
</evidence>
<dbReference type="NCBIfam" id="TIGR02433">
    <property type="entry name" value="lysidine_TilS_C"/>
    <property type="match status" value="1"/>
</dbReference>
<dbReference type="EC" id="6.3.4.19" evidence="8"/>
<dbReference type="Pfam" id="PF01171">
    <property type="entry name" value="ATP_bind_3"/>
    <property type="match status" value="2"/>
</dbReference>
<dbReference type="PANTHER" id="PTHR43033:SF1">
    <property type="entry name" value="TRNA(ILE)-LYSIDINE SYNTHASE-RELATED"/>
    <property type="match status" value="1"/>
</dbReference>
<accession>A0AAE3APM1</accession>
<organism evidence="11 12">
    <name type="scientific">Brotaphodocola catenula</name>
    <dbReference type="NCBI Taxonomy" id="2885361"/>
    <lineage>
        <taxon>Bacteria</taxon>
        <taxon>Bacillati</taxon>
        <taxon>Bacillota</taxon>
        <taxon>Clostridia</taxon>
        <taxon>Lachnospirales</taxon>
        <taxon>Lachnospiraceae</taxon>
        <taxon>Brotaphodocola</taxon>
    </lineage>
</organism>
<comment type="caution">
    <text evidence="11">The sequence shown here is derived from an EMBL/GenBank/DDBJ whole genome shotgun (WGS) entry which is preliminary data.</text>
</comment>
<comment type="similarity">
    <text evidence="8">Belongs to the tRNA(Ile)-lysidine synthase family.</text>
</comment>
<evidence type="ECO:0000256" key="1">
    <source>
        <dbReference type="ARBA" id="ARBA00004496"/>
    </source>
</evidence>
<evidence type="ECO:0000256" key="6">
    <source>
        <dbReference type="ARBA" id="ARBA00022840"/>
    </source>
</evidence>
<dbReference type="Gene3D" id="3.50.40.10">
    <property type="entry name" value="Phenylalanyl-trna Synthetase, Chain B, domain 3"/>
    <property type="match status" value="1"/>
</dbReference>
<dbReference type="GO" id="GO:0006400">
    <property type="term" value="P:tRNA modification"/>
    <property type="evidence" value="ECO:0007669"/>
    <property type="project" value="UniProtKB-UniRule"/>
</dbReference>
<protein>
    <recommendedName>
        <fullName evidence="8">tRNA(Ile)-lysidine synthase</fullName>
        <ecNumber evidence="8">6.3.4.19</ecNumber>
    </recommendedName>
    <alternativeName>
        <fullName evidence="8">tRNA(Ile)-2-lysyl-cytidine synthase</fullName>
    </alternativeName>
    <alternativeName>
        <fullName evidence="8">tRNA(Ile)-lysidine synthetase</fullName>
    </alternativeName>
</protein>
<feature type="domain" description="Lysidine-tRNA(Ile) synthetase C-terminal" evidence="10">
    <location>
        <begin position="425"/>
        <end position="496"/>
    </location>
</feature>
<dbReference type="GO" id="GO:0032267">
    <property type="term" value="F:tRNA(Ile)-lysidine synthase activity"/>
    <property type="evidence" value="ECO:0007669"/>
    <property type="project" value="UniProtKB-EC"/>
</dbReference>
<dbReference type="InterPro" id="IPR012094">
    <property type="entry name" value="tRNA_Ile_lys_synt"/>
</dbReference>
<evidence type="ECO:0000256" key="2">
    <source>
        <dbReference type="ARBA" id="ARBA00022490"/>
    </source>
</evidence>
<gene>
    <name evidence="8 11" type="primary">tilS</name>
    <name evidence="11" type="ORF">LKD32_00545</name>
</gene>
<keyword evidence="6 8" id="KW-0067">ATP-binding</keyword>
<evidence type="ECO:0000256" key="9">
    <source>
        <dbReference type="SAM" id="MobiDB-lite"/>
    </source>
</evidence>
<feature type="region of interest" description="Disordered" evidence="9">
    <location>
        <begin position="362"/>
        <end position="386"/>
    </location>
</feature>
<dbReference type="Gene3D" id="3.40.50.620">
    <property type="entry name" value="HUPs"/>
    <property type="match status" value="1"/>
</dbReference>
<evidence type="ECO:0000259" key="10">
    <source>
        <dbReference type="SMART" id="SM00977"/>
    </source>
</evidence>
<dbReference type="SMART" id="SM00977">
    <property type="entry name" value="TilS_C"/>
    <property type="match status" value="1"/>
</dbReference>
<reference evidence="11" key="1">
    <citation type="submission" date="2021-10" db="EMBL/GenBank/DDBJ databases">
        <title>Anaerobic single-cell dispensing facilitates the cultivation of human gut bacteria.</title>
        <authorList>
            <person name="Afrizal A."/>
        </authorList>
    </citation>
    <scope>NUCLEOTIDE SEQUENCE</scope>
    <source>
        <strain evidence="11">CLA-AA-H274</strain>
    </source>
</reference>
<dbReference type="InterPro" id="IPR012796">
    <property type="entry name" value="Lysidine-tRNA-synth_C"/>
</dbReference>
<evidence type="ECO:0000313" key="12">
    <source>
        <dbReference type="Proteomes" id="UP001198962"/>
    </source>
</evidence>
<comment type="function">
    <text evidence="8">Ligates lysine onto the cytidine present at position 34 of the AUA codon-specific tRNA(Ile) that contains the anticodon CAU, in an ATP-dependent manner. Cytidine is converted to lysidine, thus changing the amino acid specificity of the tRNA from methionine to isoleucine.</text>
</comment>
<proteinExistence type="inferred from homology"/>
<dbReference type="Pfam" id="PF11734">
    <property type="entry name" value="TilS_C"/>
    <property type="match status" value="1"/>
</dbReference>
<dbReference type="InterPro" id="IPR011063">
    <property type="entry name" value="TilS/TtcA_N"/>
</dbReference>
<evidence type="ECO:0000256" key="8">
    <source>
        <dbReference type="HAMAP-Rule" id="MF_01161"/>
    </source>
</evidence>
<sequence length="504" mass="57654">MKNKVIRFIRETHMLKPGDRVIVAVSGGADSICLLSILDQLRAVIPVSLRVIHVHHGLRGIEADRDEAWVQEVCGRMEIPFFSVHRDVRTYAGEHGMSEEEAGRILRYEAFEQMAREWDEENSKLHLIENPKNRTDRVSSVSFAKIALAHHQEDQAETILHHLLRGSGLRGLSGMHPVQGRRIRPLLCAGREEIREYLKSQKLFWCEDSTNESGDYTRNRIRRELLPLMESLVNTRAQENLLHAGELFEQADEYLEQQAFVIWEHAGMENVEGEEDAPTGAVAGIALDAFRGEAPIIRSYLIRLLLDHAQPGWKDITRRHFDGLDHLAFGSVGGSADLPGDLRAQTGYHYLWICKTDKNGEREATEKGKSGKNKDKSEEISEEKNLEEKKLPTLQMRIFPHEKGAEFPKNLYTKWFDYDKIKSALSVRFREEGDYLSIPGGKRKAITRYMIDEKIPRHLRDQIPLLAEGSHVLWVIGYRISEYYKITDDTKTVLEVMGILDGGE</sequence>
<dbReference type="NCBIfam" id="TIGR02432">
    <property type="entry name" value="lysidine_TilS_N"/>
    <property type="match status" value="1"/>
</dbReference>
<keyword evidence="5 8" id="KW-0547">Nucleotide-binding</keyword>
<dbReference type="RefSeq" id="WP_308450288.1">
    <property type="nucleotide sequence ID" value="NZ_JAJEPU010000001.1"/>
</dbReference>
<evidence type="ECO:0000256" key="5">
    <source>
        <dbReference type="ARBA" id="ARBA00022741"/>
    </source>
</evidence>
<dbReference type="InterPro" id="IPR012795">
    <property type="entry name" value="tRNA_Ile_lys_synt_N"/>
</dbReference>
<evidence type="ECO:0000256" key="4">
    <source>
        <dbReference type="ARBA" id="ARBA00022694"/>
    </source>
</evidence>
<keyword evidence="4 8" id="KW-0819">tRNA processing</keyword>
<comment type="catalytic activity">
    <reaction evidence="7 8">
        <text>cytidine(34) in tRNA(Ile2) + L-lysine + ATP = lysidine(34) in tRNA(Ile2) + AMP + diphosphate + H(+)</text>
        <dbReference type="Rhea" id="RHEA:43744"/>
        <dbReference type="Rhea" id="RHEA-COMP:10625"/>
        <dbReference type="Rhea" id="RHEA-COMP:10670"/>
        <dbReference type="ChEBI" id="CHEBI:15378"/>
        <dbReference type="ChEBI" id="CHEBI:30616"/>
        <dbReference type="ChEBI" id="CHEBI:32551"/>
        <dbReference type="ChEBI" id="CHEBI:33019"/>
        <dbReference type="ChEBI" id="CHEBI:82748"/>
        <dbReference type="ChEBI" id="CHEBI:83665"/>
        <dbReference type="ChEBI" id="CHEBI:456215"/>
        <dbReference type="EC" id="6.3.4.19"/>
    </reaction>
</comment>
<dbReference type="SUPFAM" id="SSF52402">
    <property type="entry name" value="Adenine nucleotide alpha hydrolases-like"/>
    <property type="match status" value="1"/>
</dbReference>
<dbReference type="AlphaFoldDB" id="A0AAE3APM1"/>
<dbReference type="Proteomes" id="UP001198962">
    <property type="component" value="Unassembled WGS sequence"/>
</dbReference>
<dbReference type="GO" id="GO:0005737">
    <property type="term" value="C:cytoplasm"/>
    <property type="evidence" value="ECO:0007669"/>
    <property type="project" value="UniProtKB-SubCell"/>
</dbReference>
<dbReference type="EMBL" id="JAJEPU010000001">
    <property type="protein sequence ID" value="MCC2163385.1"/>
    <property type="molecule type" value="Genomic_DNA"/>
</dbReference>
<feature type="binding site" evidence="8">
    <location>
        <begin position="26"/>
        <end position="31"/>
    </location>
    <ligand>
        <name>ATP</name>
        <dbReference type="ChEBI" id="CHEBI:30616"/>
    </ligand>
</feature>
<dbReference type="InterPro" id="IPR020825">
    <property type="entry name" value="Phe-tRNA_synthase-like_B3/B4"/>
</dbReference>
<dbReference type="InterPro" id="IPR014729">
    <property type="entry name" value="Rossmann-like_a/b/a_fold"/>
</dbReference>
<evidence type="ECO:0000256" key="7">
    <source>
        <dbReference type="ARBA" id="ARBA00048539"/>
    </source>
</evidence>
<dbReference type="PANTHER" id="PTHR43033">
    <property type="entry name" value="TRNA(ILE)-LYSIDINE SYNTHASE-RELATED"/>
    <property type="match status" value="1"/>
</dbReference>
<name>A0AAE3APM1_9FIRM</name>
<keyword evidence="3 8" id="KW-0436">Ligase</keyword>
<dbReference type="CDD" id="cd01992">
    <property type="entry name" value="TilS_N"/>
    <property type="match status" value="1"/>
</dbReference>
<keyword evidence="12" id="KW-1185">Reference proteome</keyword>